<dbReference type="Pfam" id="PF00083">
    <property type="entry name" value="Sugar_tr"/>
    <property type="match status" value="1"/>
</dbReference>
<dbReference type="PROSITE" id="PS00217">
    <property type="entry name" value="SUGAR_TRANSPORT_2"/>
    <property type="match status" value="1"/>
</dbReference>
<keyword evidence="13" id="KW-1185">Reference proteome</keyword>
<dbReference type="NCBIfam" id="TIGR00879">
    <property type="entry name" value="SP"/>
    <property type="match status" value="1"/>
</dbReference>
<gene>
    <name evidence="12" type="ORF">KI387_028472</name>
</gene>
<feature type="transmembrane region" description="Helical" evidence="10">
    <location>
        <begin position="157"/>
        <end position="178"/>
    </location>
</feature>
<dbReference type="InterPro" id="IPR003663">
    <property type="entry name" value="Sugar/inositol_transpt"/>
</dbReference>
<keyword evidence="5 10" id="KW-0812">Transmembrane</keyword>
<evidence type="ECO:0000256" key="5">
    <source>
        <dbReference type="ARBA" id="ARBA00022692"/>
    </source>
</evidence>
<dbReference type="InterPro" id="IPR044778">
    <property type="entry name" value="MFS_STP/MST-like_plant"/>
</dbReference>
<evidence type="ECO:0000256" key="7">
    <source>
        <dbReference type="ARBA" id="ARBA00022989"/>
    </source>
</evidence>
<comment type="caution">
    <text evidence="12">The sequence shown here is derived from an EMBL/GenBank/DDBJ whole genome shotgun (WGS) entry which is preliminary data.</text>
</comment>
<feature type="transmembrane region" description="Helical" evidence="10">
    <location>
        <begin position="39"/>
        <end position="59"/>
    </location>
</feature>
<accession>A0AA38CAG8</accession>
<feature type="transmembrane region" description="Helical" evidence="10">
    <location>
        <begin position="101"/>
        <end position="119"/>
    </location>
</feature>
<feature type="non-terminal residue" evidence="12">
    <location>
        <position position="585"/>
    </location>
</feature>
<dbReference type="EMBL" id="JAHRHJ020000010">
    <property type="protein sequence ID" value="KAH9296790.1"/>
    <property type="molecule type" value="Genomic_DNA"/>
</dbReference>
<feature type="transmembrane region" description="Helical" evidence="10">
    <location>
        <begin position="131"/>
        <end position="151"/>
    </location>
</feature>
<dbReference type="GO" id="GO:0015145">
    <property type="term" value="F:monosaccharide transmembrane transporter activity"/>
    <property type="evidence" value="ECO:0007669"/>
    <property type="project" value="InterPro"/>
</dbReference>
<dbReference type="InterPro" id="IPR005829">
    <property type="entry name" value="Sugar_transporter_CS"/>
</dbReference>
<keyword evidence="6" id="KW-0769">Symport</keyword>
<evidence type="ECO:0000259" key="11">
    <source>
        <dbReference type="PROSITE" id="PS50850"/>
    </source>
</evidence>
<feature type="domain" description="Major facilitator superfamily (MFS) profile" evidence="11">
    <location>
        <begin position="46"/>
        <end position="494"/>
    </location>
</feature>
<dbReference type="PANTHER" id="PTHR23500">
    <property type="entry name" value="SOLUTE CARRIER FAMILY 2, FACILITATED GLUCOSE TRANSPORTER"/>
    <property type="match status" value="1"/>
</dbReference>
<keyword evidence="3 9" id="KW-0813">Transport</keyword>
<evidence type="ECO:0000256" key="9">
    <source>
        <dbReference type="RuleBase" id="RU003346"/>
    </source>
</evidence>
<name>A0AA38CAG8_TAXCH</name>
<dbReference type="Gene3D" id="1.20.1250.20">
    <property type="entry name" value="MFS general substrate transporter like domains"/>
    <property type="match status" value="1"/>
</dbReference>
<evidence type="ECO:0000313" key="13">
    <source>
        <dbReference type="Proteomes" id="UP000824469"/>
    </source>
</evidence>
<feature type="transmembrane region" description="Helical" evidence="10">
    <location>
        <begin position="443"/>
        <end position="476"/>
    </location>
</feature>
<sequence length="585" mass="63367">SEVLILVNTKNNSGSKMAGGSVHGVGVSQERAARYQGGATVYVVVASIVAAIGGSIFGYDIGISGGVTSMDPFLEKFFPTVYRRKHSKAKDSAYCKYNNQGLAMFTSSLYVAGLIASVGASHVTRRYGRKISIMCGGISFMLGAAFNAGAMNLTMLFIGRILLGVGIGFGNQAVPLYLSELAPAKLRGGLNMMFQLATTLGIFTANMVNYGTEKINPWGWRLSLGLAAAPAILMTVGGFFLPETPNSLIEQGHLDKGRAVLEKIRGTKNVEAEFEDMVDASELAKSIKHPFRNILKRRNRPQLVMAIFMPTFQILTGINSILFYAPVLFQSLGFGSNAALYSSVMTGAVLVGSTLVSIALVDNWGRRVLLIGGGIQMVLCQVAVSIILGLKFGGDKELSKGFSVFLVIMICLFVAAFGWSWGPLGWTVPSEIFPLETRSAGQAITVSVNLFFTFVIAQSFLSLLCAFKFGIFLFFAGRSRNPMEKSNKSMLKYEFQGIIPPSSIKSAYDNITDTNLGHINVQQFCDRVKAEGKTIFSDRLYHSGLPQAAAFPVSVQCLKLVIACAEHYDPERREEFLKIIMSLSS</sequence>
<dbReference type="InterPro" id="IPR005828">
    <property type="entry name" value="MFS_sugar_transport-like"/>
</dbReference>
<keyword evidence="8 10" id="KW-0472">Membrane</keyword>
<evidence type="ECO:0000256" key="4">
    <source>
        <dbReference type="ARBA" id="ARBA00022597"/>
    </source>
</evidence>
<dbReference type="AlphaFoldDB" id="A0AA38CAG8"/>
<keyword evidence="7 10" id="KW-1133">Transmembrane helix</keyword>
<evidence type="ECO:0000256" key="1">
    <source>
        <dbReference type="ARBA" id="ARBA00004141"/>
    </source>
</evidence>
<dbReference type="PROSITE" id="PS50850">
    <property type="entry name" value="MFS"/>
    <property type="match status" value="1"/>
</dbReference>
<evidence type="ECO:0000256" key="8">
    <source>
        <dbReference type="ARBA" id="ARBA00023136"/>
    </source>
</evidence>
<dbReference type="GO" id="GO:0016020">
    <property type="term" value="C:membrane"/>
    <property type="evidence" value="ECO:0007669"/>
    <property type="project" value="UniProtKB-SubCell"/>
</dbReference>
<dbReference type="GO" id="GO:0015293">
    <property type="term" value="F:symporter activity"/>
    <property type="evidence" value="ECO:0007669"/>
    <property type="project" value="UniProtKB-KW"/>
</dbReference>
<dbReference type="InterPro" id="IPR036259">
    <property type="entry name" value="MFS_trans_sf"/>
</dbReference>
<feature type="transmembrane region" description="Helical" evidence="10">
    <location>
        <begin position="190"/>
        <end position="208"/>
    </location>
</feature>
<evidence type="ECO:0000256" key="2">
    <source>
        <dbReference type="ARBA" id="ARBA00010992"/>
    </source>
</evidence>
<evidence type="ECO:0000256" key="10">
    <source>
        <dbReference type="SAM" id="Phobius"/>
    </source>
</evidence>
<evidence type="ECO:0000256" key="3">
    <source>
        <dbReference type="ARBA" id="ARBA00022448"/>
    </source>
</evidence>
<feature type="transmembrane region" description="Helical" evidence="10">
    <location>
        <begin position="220"/>
        <end position="241"/>
    </location>
</feature>
<proteinExistence type="inferred from homology"/>
<dbReference type="Proteomes" id="UP000824469">
    <property type="component" value="Unassembled WGS sequence"/>
</dbReference>
<dbReference type="InterPro" id="IPR045262">
    <property type="entry name" value="STP/PLT_plant"/>
</dbReference>
<dbReference type="PANTHER" id="PTHR23500:SF595">
    <property type="entry name" value="OS09G0416200 PROTEIN"/>
    <property type="match status" value="1"/>
</dbReference>
<keyword evidence="4" id="KW-0762">Sugar transport</keyword>
<protein>
    <recommendedName>
        <fullName evidence="11">Major facilitator superfamily (MFS) profile domain-containing protein</fullName>
    </recommendedName>
</protein>
<comment type="subcellular location">
    <subcellularLocation>
        <location evidence="1">Membrane</location>
        <topology evidence="1">Multi-pass membrane protein</topology>
    </subcellularLocation>
</comment>
<dbReference type="PRINTS" id="PR00171">
    <property type="entry name" value="SUGRTRNSPORT"/>
</dbReference>
<comment type="similarity">
    <text evidence="2 9">Belongs to the major facilitator superfamily. Sugar transporter (TC 2.A.1.1) family.</text>
</comment>
<feature type="transmembrane region" description="Helical" evidence="10">
    <location>
        <begin position="303"/>
        <end position="327"/>
    </location>
</feature>
<dbReference type="PROSITE" id="PS00216">
    <property type="entry name" value="SUGAR_TRANSPORT_1"/>
    <property type="match status" value="1"/>
</dbReference>
<dbReference type="CDD" id="cd17361">
    <property type="entry name" value="MFS_STP"/>
    <property type="match status" value="1"/>
</dbReference>
<evidence type="ECO:0000256" key="6">
    <source>
        <dbReference type="ARBA" id="ARBA00022847"/>
    </source>
</evidence>
<dbReference type="OMA" id="MQKEYNA"/>
<dbReference type="SUPFAM" id="SSF103473">
    <property type="entry name" value="MFS general substrate transporter"/>
    <property type="match status" value="1"/>
</dbReference>
<reference evidence="12 13" key="1">
    <citation type="journal article" date="2021" name="Nat. Plants">
        <title>The Taxus genome provides insights into paclitaxel biosynthesis.</title>
        <authorList>
            <person name="Xiong X."/>
            <person name="Gou J."/>
            <person name="Liao Q."/>
            <person name="Li Y."/>
            <person name="Zhou Q."/>
            <person name="Bi G."/>
            <person name="Li C."/>
            <person name="Du R."/>
            <person name="Wang X."/>
            <person name="Sun T."/>
            <person name="Guo L."/>
            <person name="Liang H."/>
            <person name="Lu P."/>
            <person name="Wu Y."/>
            <person name="Zhang Z."/>
            <person name="Ro D.K."/>
            <person name="Shang Y."/>
            <person name="Huang S."/>
            <person name="Yan J."/>
        </authorList>
    </citation>
    <scope>NUCLEOTIDE SEQUENCE [LARGE SCALE GENOMIC DNA]</scope>
    <source>
        <strain evidence="12">Ta-2019</strain>
    </source>
</reference>
<organism evidence="12 13">
    <name type="scientific">Taxus chinensis</name>
    <name type="common">Chinese yew</name>
    <name type="synonym">Taxus wallichiana var. chinensis</name>
    <dbReference type="NCBI Taxonomy" id="29808"/>
    <lineage>
        <taxon>Eukaryota</taxon>
        <taxon>Viridiplantae</taxon>
        <taxon>Streptophyta</taxon>
        <taxon>Embryophyta</taxon>
        <taxon>Tracheophyta</taxon>
        <taxon>Spermatophyta</taxon>
        <taxon>Pinopsida</taxon>
        <taxon>Pinidae</taxon>
        <taxon>Conifers II</taxon>
        <taxon>Cupressales</taxon>
        <taxon>Taxaceae</taxon>
        <taxon>Taxus</taxon>
    </lineage>
</organism>
<evidence type="ECO:0000313" key="12">
    <source>
        <dbReference type="EMBL" id="KAH9296790.1"/>
    </source>
</evidence>
<feature type="transmembrane region" description="Helical" evidence="10">
    <location>
        <begin position="368"/>
        <end position="390"/>
    </location>
</feature>
<dbReference type="InterPro" id="IPR020846">
    <property type="entry name" value="MFS_dom"/>
</dbReference>
<feature type="transmembrane region" description="Helical" evidence="10">
    <location>
        <begin position="339"/>
        <end position="361"/>
    </location>
</feature>
<dbReference type="FunFam" id="1.20.1250.20:FF:000002">
    <property type="entry name" value="Sugar transport protein 13"/>
    <property type="match status" value="1"/>
</dbReference>
<feature type="transmembrane region" description="Helical" evidence="10">
    <location>
        <begin position="402"/>
        <end position="422"/>
    </location>
</feature>